<dbReference type="EMBL" id="CAEKDK010000007">
    <property type="protein sequence ID" value="CAB4286996.1"/>
    <property type="molecule type" value="Genomic_DNA"/>
</dbReference>
<feature type="repeat" description="PPR" evidence="3">
    <location>
        <begin position="940"/>
        <end position="974"/>
    </location>
</feature>
<feature type="repeat" description="PPR" evidence="3">
    <location>
        <begin position="975"/>
        <end position="1009"/>
    </location>
</feature>
<dbReference type="NCBIfam" id="TIGR00756">
    <property type="entry name" value="PPR"/>
    <property type="match status" value="13"/>
</dbReference>
<feature type="repeat" description="PPR" evidence="3">
    <location>
        <begin position="480"/>
        <end position="514"/>
    </location>
</feature>
<feature type="repeat" description="PPR" evidence="3">
    <location>
        <begin position="764"/>
        <end position="800"/>
    </location>
</feature>
<feature type="repeat" description="PPR" evidence="3">
    <location>
        <begin position="236"/>
        <end position="270"/>
    </location>
</feature>
<dbReference type="Gene3D" id="1.25.40.10">
    <property type="entry name" value="Tetratricopeptide repeat domain"/>
    <property type="match status" value="6"/>
</dbReference>
<dbReference type="PROSITE" id="PS51375">
    <property type="entry name" value="PPR"/>
    <property type="match status" value="13"/>
</dbReference>
<accession>A0A6J5VDH9</accession>
<evidence type="ECO:0000256" key="3">
    <source>
        <dbReference type="PROSITE-ProRule" id="PRU00708"/>
    </source>
</evidence>
<dbReference type="PANTHER" id="PTHR47938">
    <property type="entry name" value="RESPIRATORY COMPLEX I CHAPERONE (CIA84), PUTATIVE (AFU_ORTHOLOGUE AFUA_2G06020)-RELATED"/>
    <property type="match status" value="1"/>
</dbReference>
<dbReference type="InterPro" id="IPR002885">
    <property type="entry name" value="PPR_rpt"/>
</dbReference>
<protein>
    <recommendedName>
        <fullName evidence="6">Pentacotripeptide-repeat region of PRORP domain-containing protein</fullName>
    </recommendedName>
</protein>
<feature type="repeat" description="PPR" evidence="3">
    <location>
        <begin position="445"/>
        <end position="479"/>
    </location>
</feature>
<keyword evidence="2" id="KW-0677">Repeat</keyword>
<dbReference type="Proteomes" id="UP000507222">
    <property type="component" value="Unassembled WGS sequence"/>
</dbReference>
<dbReference type="Pfam" id="PF13812">
    <property type="entry name" value="PPR_3"/>
    <property type="match status" value="1"/>
</dbReference>
<feature type="repeat" description="PPR" evidence="3">
    <location>
        <begin position="515"/>
        <end position="549"/>
    </location>
</feature>
<dbReference type="Pfam" id="PF01535">
    <property type="entry name" value="PPR"/>
    <property type="match status" value="5"/>
</dbReference>
<name>A0A6J5VDH9_PRUAR</name>
<evidence type="ECO:0000256" key="2">
    <source>
        <dbReference type="ARBA" id="ARBA00022737"/>
    </source>
</evidence>
<reference evidence="4 5" key="1">
    <citation type="submission" date="2020-05" db="EMBL/GenBank/DDBJ databases">
        <authorList>
            <person name="Campoy J."/>
            <person name="Schneeberger K."/>
            <person name="Spophaly S."/>
        </authorList>
    </citation>
    <scope>NUCLEOTIDE SEQUENCE [LARGE SCALE GENOMIC DNA]</scope>
    <source>
        <strain evidence="4">PruArmRojPasFocal</strain>
    </source>
</reference>
<dbReference type="AlphaFoldDB" id="A0A6J5VDH9"/>
<proteinExistence type="inferred from homology"/>
<gene>
    <name evidence="4" type="ORF">CURHAP_LOCUS44799</name>
</gene>
<comment type="similarity">
    <text evidence="1">Belongs to the PPR family. P subfamily.</text>
</comment>
<dbReference type="PANTHER" id="PTHR47938:SF47">
    <property type="entry name" value="ADR149WP"/>
    <property type="match status" value="1"/>
</dbReference>
<feature type="repeat" description="PPR" evidence="3">
    <location>
        <begin position="271"/>
        <end position="305"/>
    </location>
</feature>
<dbReference type="InterPro" id="IPR011990">
    <property type="entry name" value="TPR-like_helical_dom_sf"/>
</dbReference>
<dbReference type="Pfam" id="PF13041">
    <property type="entry name" value="PPR_2"/>
    <property type="match status" value="4"/>
</dbReference>
<evidence type="ECO:0000256" key="1">
    <source>
        <dbReference type="ARBA" id="ARBA00007626"/>
    </source>
</evidence>
<feature type="repeat" description="PPR" evidence="3">
    <location>
        <begin position="905"/>
        <end position="939"/>
    </location>
</feature>
<evidence type="ECO:0000313" key="5">
    <source>
        <dbReference type="Proteomes" id="UP000507222"/>
    </source>
</evidence>
<organism evidence="4 5">
    <name type="scientific">Prunus armeniaca</name>
    <name type="common">Apricot</name>
    <name type="synonym">Armeniaca vulgaris</name>
    <dbReference type="NCBI Taxonomy" id="36596"/>
    <lineage>
        <taxon>Eukaryota</taxon>
        <taxon>Viridiplantae</taxon>
        <taxon>Streptophyta</taxon>
        <taxon>Embryophyta</taxon>
        <taxon>Tracheophyta</taxon>
        <taxon>Spermatophyta</taxon>
        <taxon>Magnoliopsida</taxon>
        <taxon>eudicotyledons</taxon>
        <taxon>Gunneridae</taxon>
        <taxon>Pentapetalae</taxon>
        <taxon>rosids</taxon>
        <taxon>fabids</taxon>
        <taxon>Rosales</taxon>
        <taxon>Rosaceae</taxon>
        <taxon>Amygdaloideae</taxon>
        <taxon>Amygdaleae</taxon>
        <taxon>Prunus</taxon>
    </lineage>
</organism>
<feature type="repeat" description="PPR" evidence="3">
    <location>
        <begin position="870"/>
        <end position="904"/>
    </location>
</feature>
<feature type="repeat" description="PPR" evidence="3">
    <location>
        <begin position="729"/>
        <end position="763"/>
    </location>
</feature>
<dbReference type="GO" id="GO:0003729">
    <property type="term" value="F:mRNA binding"/>
    <property type="evidence" value="ECO:0007669"/>
    <property type="project" value="TreeGrafter"/>
</dbReference>
<evidence type="ECO:0000313" key="4">
    <source>
        <dbReference type="EMBL" id="CAB4286996.1"/>
    </source>
</evidence>
<feature type="repeat" description="PPR" evidence="3">
    <location>
        <begin position="410"/>
        <end position="444"/>
    </location>
</feature>
<evidence type="ECO:0008006" key="6">
    <source>
        <dbReference type="Google" id="ProtNLM"/>
    </source>
</evidence>
<feature type="repeat" description="PPR" evidence="3">
    <location>
        <begin position="694"/>
        <end position="728"/>
    </location>
</feature>
<sequence length="1048" mass="119396">MRSFIKLQTLCSSSTCKILHFRFSKYYKADHFATLNKPSKPKKAHSKQEAESSGFGSLFSEISEILGAENVTAEKTPSGIFISEEAQMRVGEIGEECPPCTLAVRRNAEDSVLQQKEDITVLEDAHLENVAEIDVSPVVHEVTKIVRAENGLVSMEELLENLGFQLDSEIVDKVLKRCFKVPHLALRFFNWVKLKEGFRHTTETYNTMLFIAGEAKEFAMVEKLVDEMGKNLCQKDVKTWTILISLYGKAKLIGKALLVYEEMRKCGYEPDAVFYRLMIRALCAAGKSDVAMEFYKEMVKKDIGLDTNLYKLLLNGIARSGETGAVALVSDDMIRVSQIPEHIVYGSVLKCFCISGRIREALEFIRVLKNKEVILGPEYFETLVKGLCRADRIVDALEILDIMKRRNILDGKVYGIIINGYLRINDVSKALDLFHSMKESGYFPVTSTYTELMQHLFKLNEYQKGCELYEEMLESGVEPDSVAITAVVAGHIRQNHISEAWKVFNNMKEKGIEPTVKSYSVFIKELCRISRTDEILKVLDDMQASSIVIRDDIFNLAMHHMEKKGETENLEKVKQMQRIYKLQPQEEEVFSKDLCKGEELNTGLDFNHSEPARMDRNPLLEPLSKAYDEQDLQKICRILSSSTDWCSIQEALENSSVDFTPGLVLEILRSSSMHGLVALQFFSWVGKQTGYSHTTETYNMAIKISGQGKDFKHMRSLFYEMRRKGFSMTADTWTIMIMQYGRTGLTEIALQIFEEMKSNNYSPTGSTYKYLIISLCGRKGRKADEAIRIFQEMIRANHVPDKELVESYLGCLCEVGELSDARRCIDLLSKAGFTIPLCYSLYIRALCRAGRLQEAAALMDDVREDRSKLDQYTYGSLVHGLLRSGQLEAALAKVDSMKQAGIYPTVHVYTSLIVHFFKEKQRGKALEIFKEMQQEGCEPTIVTYSALIRGYMNMEMFAEAWEVFHKMKQKGPLPDFRTYSMFISCLCKVGKAEEAMQLIPEMLNTGIVPSVVNFRTVFYGLNREGKQDLARNVMQQKLSLIRKRKLLT</sequence>